<dbReference type="EMBL" id="CABDUW010000700">
    <property type="protein sequence ID" value="VTJ73806.1"/>
    <property type="molecule type" value="Genomic_DNA"/>
</dbReference>
<dbReference type="GO" id="GO:0051241">
    <property type="term" value="P:negative regulation of multicellular organismal process"/>
    <property type="evidence" value="ECO:0007669"/>
    <property type="project" value="UniProtKB-ARBA"/>
</dbReference>
<evidence type="ECO:0000256" key="2">
    <source>
        <dbReference type="ARBA" id="ARBA00011033"/>
    </source>
</evidence>
<evidence type="ECO:0000256" key="7">
    <source>
        <dbReference type="ARBA" id="ARBA00023118"/>
    </source>
</evidence>
<dbReference type="GO" id="GO:0002683">
    <property type="term" value="P:negative regulation of immune system process"/>
    <property type="evidence" value="ECO:0007669"/>
    <property type="project" value="UniProtKB-ARBA"/>
</dbReference>
<dbReference type="GO" id="GO:0005126">
    <property type="term" value="F:cytokine receptor binding"/>
    <property type="evidence" value="ECO:0007669"/>
    <property type="project" value="InterPro"/>
</dbReference>
<dbReference type="Proteomes" id="UP000335636">
    <property type="component" value="Unassembled WGS sequence"/>
</dbReference>
<dbReference type="CDD" id="cd00095">
    <property type="entry name" value="IFab"/>
    <property type="match status" value="1"/>
</dbReference>
<evidence type="ECO:0000313" key="15">
    <source>
        <dbReference type="Proteomes" id="UP000335636"/>
    </source>
</evidence>
<evidence type="ECO:0000256" key="10">
    <source>
        <dbReference type="ARBA" id="ARBA00073109"/>
    </source>
</evidence>
<comment type="subcellular location">
    <subcellularLocation>
        <location evidence="1">Secreted</location>
    </subcellularLocation>
</comment>
<feature type="signal peptide" evidence="12">
    <location>
        <begin position="1"/>
        <end position="21"/>
    </location>
</feature>
<keyword evidence="9" id="KW-0325">Glycoprotein</keyword>
<evidence type="ECO:0000256" key="8">
    <source>
        <dbReference type="ARBA" id="ARBA00023157"/>
    </source>
</evidence>
<dbReference type="PRINTS" id="PR00266">
    <property type="entry name" value="INTERFERONAB"/>
</dbReference>
<evidence type="ECO:0000256" key="6">
    <source>
        <dbReference type="ARBA" id="ARBA00022729"/>
    </source>
</evidence>
<dbReference type="InterPro" id="IPR009079">
    <property type="entry name" value="4_helix_cytokine-like_core"/>
</dbReference>
<dbReference type="GO" id="GO:0071359">
    <property type="term" value="P:cellular response to dsRNA"/>
    <property type="evidence" value="ECO:0007669"/>
    <property type="project" value="UniProtKB-ARBA"/>
</dbReference>
<name>A0A5E4BX51_MARMO</name>
<dbReference type="SUPFAM" id="SSF47266">
    <property type="entry name" value="4-helical cytokines"/>
    <property type="match status" value="1"/>
</dbReference>
<dbReference type="Gene3D" id="1.20.1250.10">
    <property type="match status" value="1"/>
</dbReference>
<reference evidence="13" key="2">
    <citation type="submission" date="2020-08" db="EMBL/GenBank/DDBJ databases">
        <authorList>
            <person name="Shumante A."/>
            <person name="Zimin A.V."/>
            <person name="Puiu D."/>
            <person name="Salzberg S.L."/>
        </authorList>
    </citation>
    <scope>NUCLEOTIDE SEQUENCE</scope>
    <source>
        <strain evidence="13">WC2-LM</strain>
        <tissue evidence="13">Liver</tissue>
    </source>
</reference>
<keyword evidence="7 11" id="KW-0051">Antiviral defense</keyword>
<dbReference type="GO" id="GO:0005125">
    <property type="term" value="F:cytokine activity"/>
    <property type="evidence" value="ECO:0007669"/>
    <property type="project" value="UniProtKB-KW"/>
</dbReference>
<dbReference type="GO" id="GO:0009893">
    <property type="term" value="P:positive regulation of metabolic process"/>
    <property type="evidence" value="ECO:0007669"/>
    <property type="project" value="UniProtKB-ARBA"/>
</dbReference>
<keyword evidence="8" id="KW-1015">Disulfide bond</keyword>
<reference evidence="14 15" key="1">
    <citation type="submission" date="2019-04" db="EMBL/GenBank/DDBJ databases">
        <authorList>
            <person name="Alioto T."/>
            <person name="Alioto T."/>
        </authorList>
    </citation>
    <scope>NUCLEOTIDE SEQUENCE [LARGE SCALE GENOMIC DNA]</scope>
</reference>
<keyword evidence="4 11" id="KW-0202">Cytokine</keyword>
<comment type="similarity">
    <text evidence="2 11">Belongs to the alpha/beta interferon family.</text>
</comment>
<comment type="subunit">
    <text evidence="3">Monomer.</text>
</comment>
<dbReference type="GO" id="GO:0051607">
    <property type="term" value="P:defense response to virus"/>
    <property type="evidence" value="ECO:0007669"/>
    <property type="project" value="UniProtKB-KW"/>
</dbReference>
<organism evidence="14 15">
    <name type="scientific">Marmota monax</name>
    <name type="common">Woodchuck</name>
    <dbReference type="NCBI Taxonomy" id="9995"/>
    <lineage>
        <taxon>Eukaryota</taxon>
        <taxon>Metazoa</taxon>
        <taxon>Chordata</taxon>
        <taxon>Craniata</taxon>
        <taxon>Vertebrata</taxon>
        <taxon>Euteleostomi</taxon>
        <taxon>Mammalia</taxon>
        <taxon>Eutheria</taxon>
        <taxon>Euarchontoglires</taxon>
        <taxon>Glires</taxon>
        <taxon>Rodentia</taxon>
        <taxon>Sciuromorpha</taxon>
        <taxon>Sciuridae</taxon>
        <taxon>Xerinae</taxon>
        <taxon>Marmotini</taxon>
        <taxon>Marmota</taxon>
    </lineage>
</organism>
<evidence type="ECO:0000256" key="3">
    <source>
        <dbReference type="ARBA" id="ARBA00011245"/>
    </source>
</evidence>
<dbReference type="EMBL" id="WJEC01000049">
    <property type="protein sequence ID" value="KAF7486235.1"/>
    <property type="molecule type" value="Genomic_DNA"/>
</dbReference>
<sequence>MNNRCILQIVLLLCFPTTTLSLSYHLLGLQQSSSSLECQKLLQQLNGRPADCLSDRMDFKIPKEIKHPQQFQKEHAAFVIYEMLQDIFVIFTRNFSNTGWNETIVKDLRVELHQQMDLLETTLEKKLGEENKSWGNSRTILHLKSYYWRILRYLKAKQYSSCAWTMIRMELFWNFSFINRLMDHFQN</sequence>
<dbReference type="AlphaFoldDB" id="A0A5E4BX51"/>
<keyword evidence="6 12" id="KW-0732">Signal</keyword>
<dbReference type="GO" id="GO:0045321">
    <property type="term" value="P:leukocyte activation"/>
    <property type="evidence" value="ECO:0007669"/>
    <property type="project" value="UniProtKB-ARBA"/>
</dbReference>
<dbReference type="GO" id="GO:0006955">
    <property type="term" value="P:immune response"/>
    <property type="evidence" value="ECO:0007669"/>
    <property type="project" value="UniProtKB-ARBA"/>
</dbReference>
<dbReference type="Proteomes" id="UP000662637">
    <property type="component" value="Unassembled WGS sequence"/>
</dbReference>
<dbReference type="PROSITE" id="PS00252">
    <property type="entry name" value="INTERFERON_A_B_D"/>
    <property type="match status" value="1"/>
</dbReference>
<keyword evidence="15" id="KW-1185">Reference proteome</keyword>
<accession>A0A5E4BX51</accession>
<dbReference type="GO" id="GO:0005615">
    <property type="term" value="C:extracellular space"/>
    <property type="evidence" value="ECO:0007669"/>
    <property type="project" value="UniProtKB-KW"/>
</dbReference>
<evidence type="ECO:0000313" key="14">
    <source>
        <dbReference type="EMBL" id="VTJ73806.1"/>
    </source>
</evidence>
<evidence type="ECO:0000256" key="5">
    <source>
        <dbReference type="ARBA" id="ARBA00022525"/>
    </source>
</evidence>
<dbReference type="PANTHER" id="PTHR11691:SF73">
    <property type="entry name" value="INTERFERON BETA"/>
    <property type="match status" value="1"/>
</dbReference>
<evidence type="ECO:0000313" key="13">
    <source>
        <dbReference type="EMBL" id="KAF7486235.1"/>
    </source>
</evidence>
<keyword evidence="5" id="KW-0964">Secreted</keyword>
<evidence type="ECO:0000256" key="1">
    <source>
        <dbReference type="ARBA" id="ARBA00004613"/>
    </source>
</evidence>
<dbReference type="SMART" id="SM00076">
    <property type="entry name" value="IFabd"/>
    <property type="match status" value="1"/>
</dbReference>
<evidence type="ECO:0000256" key="9">
    <source>
        <dbReference type="ARBA" id="ARBA00023180"/>
    </source>
</evidence>
<dbReference type="Pfam" id="PF00143">
    <property type="entry name" value="Interferon"/>
    <property type="match status" value="1"/>
</dbReference>
<feature type="chain" id="PRO_5036140306" description="Interferon beta" evidence="12">
    <location>
        <begin position="22"/>
        <end position="187"/>
    </location>
</feature>
<evidence type="ECO:0000256" key="11">
    <source>
        <dbReference type="RuleBase" id="RU000436"/>
    </source>
</evidence>
<dbReference type="GO" id="GO:0098586">
    <property type="term" value="P:cellular response to virus"/>
    <property type="evidence" value="ECO:0007669"/>
    <property type="project" value="UniProtKB-ARBA"/>
</dbReference>
<dbReference type="PANTHER" id="PTHR11691">
    <property type="entry name" value="TYPE I INTERFERON"/>
    <property type="match status" value="1"/>
</dbReference>
<dbReference type="FunFam" id="1.20.1250.10:FF:000026">
    <property type="entry name" value="Interferon beta"/>
    <property type="match status" value="1"/>
</dbReference>
<gene>
    <name evidence="13" type="ORF">GHT09_001770</name>
    <name evidence="14" type="ORF">MONAX_5E043087</name>
</gene>
<proteinExistence type="inferred from homology"/>
<protein>
    <recommendedName>
        <fullName evidence="10">Interferon beta</fullName>
    </recommendedName>
</protein>
<dbReference type="InterPro" id="IPR000471">
    <property type="entry name" value="Interferon_alpha/beta/delta"/>
</dbReference>
<evidence type="ECO:0000256" key="12">
    <source>
        <dbReference type="SAM" id="SignalP"/>
    </source>
</evidence>
<evidence type="ECO:0000256" key="4">
    <source>
        <dbReference type="ARBA" id="ARBA00022514"/>
    </source>
</evidence>